<dbReference type="Gene3D" id="3.40.50.150">
    <property type="entry name" value="Vaccinia Virus protein VP39"/>
    <property type="match status" value="1"/>
</dbReference>
<dbReference type="GO" id="GO:0032259">
    <property type="term" value="P:methylation"/>
    <property type="evidence" value="ECO:0007669"/>
    <property type="project" value="UniProtKB-KW"/>
</dbReference>
<dbReference type="Gene3D" id="2.20.130.10">
    <property type="entry name" value="CAC2371-like domains"/>
    <property type="match status" value="1"/>
</dbReference>
<keyword evidence="1 3" id="KW-0808">Transferase</keyword>
<evidence type="ECO:0000313" key="3">
    <source>
        <dbReference type="EMBL" id="SMC70840.1"/>
    </source>
</evidence>
<reference evidence="3 4" key="1">
    <citation type="submission" date="2017-04" db="EMBL/GenBank/DDBJ databases">
        <authorList>
            <person name="Afonso C.L."/>
            <person name="Miller P.J."/>
            <person name="Scott M.A."/>
            <person name="Spackman E."/>
            <person name="Goraichik I."/>
            <person name="Dimitrov K.M."/>
            <person name="Suarez D.L."/>
            <person name="Swayne D.E."/>
        </authorList>
    </citation>
    <scope>NUCLEOTIDE SEQUENCE [LARGE SCALE GENOMIC DNA]</scope>
    <source>
        <strain evidence="3 4">DSM 43828</strain>
    </source>
</reference>
<evidence type="ECO:0000259" key="2">
    <source>
        <dbReference type="Pfam" id="PF13649"/>
    </source>
</evidence>
<gene>
    <name evidence="3" type="ORF">SAMN05661093_01595</name>
</gene>
<dbReference type="Proteomes" id="UP000192674">
    <property type="component" value="Unassembled WGS sequence"/>
</dbReference>
<dbReference type="GO" id="GO:0008168">
    <property type="term" value="F:methyltransferase activity"/>
    <property type="evidence" value="ECO:0007669"/>
    <property type="project" value="UniProtKB-KW"/>
</dbReference>
<sequence length="251" mass="29042">MDRQTDNDVSDVSNLLYRHPELYEVVYDGANHAVARLAETILHDHLGRQPESLLDIGCGTGRDLEYLAKHITDVVGVDHQQAMIDYARRRRPEIEFRVEDMRTLRLGRTFEAITCFGYALANVHANRDIDKVMATYAAHSHPGTVLILEMIDPLRTDKLPRGFHIDIPDLRADAIAEYRHHPAQQLLERQRTWRRAQGLVHDHVNYRLLYPKELEYYLDNHHFEILGAYELPEKLNAASAFVAARYRGEQP</sequence>
<keyword evidence="4" id="KW-1185">Reference proteome</keyword>
<dbReference type="OrthoDB" id="189743at2"/>
<dbReference type="RefSeq" id="WP_084425255.1">
    <property type="nucleotide sequence ID" value="NZ_FWXV01000001.1"/>
</dbReference>
<dbReference type="CDD" id="cd02440">
    <property type="entry name" value="AdoMet_MTases"/>
    <property type="match status" value="1"/>
</dbReference>
<name>A0A1W2BDJ9_KIBAR</name>
<dbReference type="EMBL" id="FWXV01000001">
    <property type="protein sequence ID" value="SMC70840.1"/>
    <property type="molecule type" value="Genomic_DNA"/>
</dbReference>
<dbReference type="AlphaFoldDB" id="A0A1W2BDJ9"/>
<proteinExistence type="predicted"/>
<dbReference type="InterPro" id="IPR029063">
    <property type="entry name" value="SAM-dependent_MTases_sf"/>
</dbReference>
<dbReference type="PANTHER" id="PTHR43861">
    <property type="entry name" value="TRANS-ACONITATE 2-METHYLTRANSFERASE-RELATED"/>
    <property type="match status" value="1"/>
</dbReference>
<feature type="domain" description="Methyltransferase" evidence="2">
    <location>
        <begin position="54"/>
        <end position="143"/>
    </location>
</feature>
<evidence type="ECO:0000256" key="1">
    <source>
        <dbReference type="ARBA" id="ARBA00022679"/>
    </source>
</evidence>
<keyword evidence="3" id="KW-0489">Methyltransferase</keyword>
<dbReference type="SUPFAM" id="SSF53335">
    <property type="entry name" value="S-adenosyl-L-methionine-dependent methyltransferases"/>
    <property type="match status" value="1"/>
</dbReference>
<dbReference type="Pfam" id="PF13649">
    <property type="entry name" value="Methyltransf_25"/>
    <property type="match status" value="1"/>
</dbReference>
<organism evidence="3 4">
    <name type="scientific">Kibdelosporangium aridum</name>
    <dbReference type="NCBI Taxonomy" id="2030"/>
    <lineage>
        <taxon>Bacteria</taxon>
        <taxon>Bacillati</taxon>
        <taxon>Actinomycetota</taxon>
        <taxon>Actinomycetes</taxon>
        <taxon>Pseudonocardiales</taxon>
        <taxon>Pseudonocardiaceae</taxon>
        <taxon>Kibdelosporangium</taxon>
    </lineage>
</organism>
<accession>A0A1W2BDJ9</accession>
<protein>
    <submittedName>
        <fullName evidence="3">Methyltransferase domain-containing protein</fullName>
    </submittedName>
</protein>
<dbReference type="InterPro" id="IPR041698">
    <property type="entry name" value="Methyltransf_25"/>
</dbReference>
<evidence type="ECO:0000313" key="4">
    <source>
        <dbReference type="Proteomes" id="UP000192674"/>
    </source>
</evidence>